<dbReference type="AlphaFoldDB" id="A0A6J6LIV5"/>
<feature type="transmembrane region" description="Helical" evidence="6">
    <location>
        <begin position="22"/>
        <end position="39"/>
    </location>
</feature>
<accession>A0A6J6LIV5</accession>
<evidence type="ECO:0000256" key="3">
    <source>
        <dbReference type="ARBA" id="ARBA00022692"/>
    </source>
</evidence>
<feature type="transmembrane region" description="Helical" evidence="6">
    <location>
        <begin position="143"/>
        <end position="164"/>
    </location>
</feature>
<comment type="subcellular location">
    <subcellularLocation>
        <location evidence="1">Cell membrane</location>
        <topology evidence="1">Multi-pass membrane protein</topology>
    </subcellularLocation>
</comment>
<gene>
    <name evidence="7" type="ORF">UFOPK2242_01004</name>
</gene>
<dbReference type="GO" id="GO:0005886">
    <property type="term" value="C:plasma membrane"/>
    <property type="evidence" value="ECO:0007669"/>
    <property type="project" value="UniProtKB-SubCell"/>
</dbReference>
<evidence type="ECO:0000256" key="6">
    <source>
        <dbReference type="SAM" id="Phobius"/>
    </source>
</evidence>
<dbReference type="PANTHER" id="PTHR40277:SF1">
    <property type="entry name" value="BLL5419 PROTEIN"/>
    <property type="match status" value="1"/>
</dbReference>
<evidence type="ECO:0000313" key="7">
    <source>
        <dbReference type="EMBL" id="CAB4661632.1"/>
    </source>
</evidence>
<evidence type="ECO:0000256" key="4">
    <source>
        <dbReference type="ARBA" id="ARBA00022989"/>
    </source>
</evidence>
<organism evidence="7">
    <name type="scientific">freshwater metagenome</name>
    <dbReference type="NCBI Taxonomy" id="449393"/>
    <lineage>
        <taxon>unclassified sequences</taxon>
        <taxon>metagenomes</taxon>
        <taxon>ecological metagenomes</taxon>
    </lineage>
</organism>
<evidence type="ECO:0000256" key="5">
    <source>
        <dbReference type="ARBA" id="ARBA00023136"/>
    </source>
</evidence>
<keyword evidence="5 6" id="KW-0472">Membrane</keyword>
<reference evidence="7" key="1">
    <citation type="submission" date="2020-05" db="EMBL/GenBank/DDBJ databases">
        <authorList>
            <person name="Chiriac C."/>
            <person name="Salcher M."/>
            <person name="Ghai R."/>
            <person name="Kavagutti S V."/>
        </authorList>
    </citation>
    <scope>NUCLEOTIDE SEQUENCE</scope>
</reference>
<keyword evidence="3 6" id="KW-0812">Transmembrane</keyword>
<feature type="transmembrane region" description="Helical" evidence="6">
    <location>
        <begin position="59"/>
        <end position="78"/>
    </location>
</feature>
<feature type="transmembrane region" description="Helical" evidence="6">
    <location>
        <begin position="170"/>
        <end position="191"/>
    </location>
</feature>
<evidence type="ECO:0000256" key="2">
    <source>
        <dbReference type="ARBA" id="ARBA00022475"/>
    </source>
</evidence>
<feature type="transmembrane region" description="Helical" evidence="6">
    <location>
        <begin position="287"/>
        <end position="311"/>
    </location>
</feature>
<keyword evidence="4 6" id="KW-1133">Transmembrane helix</keyword>
<dbReference type="InterPro" id="IPR022791">
    <property type="entry name" value="L-PG_synthase/AglD"/>
</dbReference>
<feature type="transmembrane region" description="Helical" evidence="6">
    <location>
        <begin position="260"/>
        <end position="280"/>
    </location>
</feature>
<keyword evidence="2" id="KW-1003">Cell membrane</keyword>
<evidence type="ECO:0000256" key="1">
    <source>
        <dbReference type="ARBA" id="ARBA00004651"/>
    </source>
</evidence>
<dbReference type="Pfam" id="PF03706">
    <property type="entry name" value="LPG_synthase_TM"/>
    <property type="match status" value="1"/>
</dbReference>
<proteinExistence type="predicted"/>
<sequence>MMPEQEVDAIPAASYSPRRRKIVVWLRIVVSAALLALLISRMDLGAIVILNRQRHASTIFWLVAAILMAAGGIVLSAWRWQRVLAIFDEHVPLRILVRHYFAGQFVGNVLPSTIGGDVLRVSRLTTNIGDGPTAFGSVVLERLTGFIALPMICLFGFAINPSLLGEKRSWIALLAAGLTLLALVFILTLAAHPKLAGRFREDEGWTRFIGAVHIGVERMRQQPKRAVAAIATAMLYQCSMVAVMWIIGRALEAHVPNGAVLAYFPAVAMAQVLPLSLSGLGVREGMLVLLLTPLGVSTGKALGIGLLYYLVMLVVSLPGAPSFAVGARRLKTDIGSS</sequence>
<dbReference type="EMBL" id="CAEZWM010000125">
    <property type="protein sequence ID" value="CAB4661632.1"/>
    <property type="molecule type" value="Genomic_DNA"/>
</dbReference>
<protein>
    <submittedName>
        <fullName evidence="7">Unannotated protein</fullName>
    </submittedName>
</protein>
<name>A0A6J6LIV5_9ZZZZ</name>
<dbReference type="PANTHER" id="PTHR40277">
    <property type="entry name" value="BLL5419 PROTEIN"/>
    <property type="match status" value="1"/>
</dbReference>
<feature type="transmembrane region" description="Helical" evidence="6">
    <location>
        <begin position="226"/>
        <end position="248"/>
    </location>
</feature>